<evidence type="ECO:0000313" key="3">
    <source>
        <dbReference type="Proteomes" id="UP000585681"/>
    </source>
</evidence>
<comment type="caution">
    <text evidence="2">The sequence shown here is derived from an EMBL/GenBank/DDBJ whole genome shotgun (WGS) entry which is preliminary data.</text>
</comment>
<dbReference type="EMBL" id="JACIEQ010000002">
    <property type="protein sequence ID" value="MBB4022068.1"/>
    <property type="molecule type" value="Genomic_DNA"/>
</dbReference>
<dbReference type="InterPro" id="IPR009327">
    <property type="entry name" value="Cupin_DUF985"/>
</dbReference>
<dbReference type="RefSeq" id="WP_054538759.1">
    <property type="nucleotide sequence ID" value="NZ_JACIEQ010000002.1"/>
</dbReference>
<dbReference type="CDD" id="cd06121">
    <property type="entry name" value="cupin_YML079wp"/>
    <property type="match status" value="1"/>
</dbReference>
<dbReference type="Pfam" id="PF06172">
    <property type="entry name" value="Cupin_5"/>
    <property type="match status" value="1"/>
</dbReference>
<dbReference type="InterPro" id="IPR014710">
    <property type="entry name" value="RmlC-like_jellyroll"/>
</dbReference>
<accession>A0A840CEY1</accession>
<dbReference type="InterPro" id="IPR039935">
    <property type="entry name" value="YML079W-like"/>
</dbReference>
<keyword evidence="3" id="KW-1185">Reference proteome</keyword>
<name>A0A840CEY1_9RHOB</name>
<dbReference type="PANTHER" id="PTHR33387">
    <property type="entry name" value="RMLC-LIKE JELLY ROLL FOLD PROTEIN"/>
    <property type="match status" value="1"/>
</dbReference>
<reference evidence="2" key="1">
    <citation type="submission" date="2020-08" db="EMBL/GenBank/DDBJ databases">
        <title>Genomic Encyclopedia of Type Strains, Phase IV (KMG-IV): sequencing the most valuable type-strain genomes for metagenomic binning, comparative biology and taxonomic classification.</title>
        <authorList>
            <person name="Goeker M."/>
        </authorList>
    </citation>
    <scope>NUCLEOTIDE SEQUENCE [LARGE SCALE GENOMIC DNA]</scope>
    <source>
        <strain evidence="2">DSM 105040</strain>
    </source>
</reference>
<dbReference type="AlphaFoldDB" id="A0A840CEY1"/>
<dbReference type="SUPFAM" id="SSF51182">
    <property type="entry name" value="RmlC-like cupins"/>
    <property type="match status" value="1"/>
</dbReference>
<dbReference type="Gene3D" id="2.60.120.10">
    <property type="entry name" value="Jelly Rolls"/>
    <property type="match status" value="1"/>
</dbReference>
<gene>
    <name evidence="2" type="ORF">GGR17_001877</name>
</gene>
<dbReference type="PANTHER" id="PTHR33387:SF3">
    <property type="entry name" value="DUF985 DOMAIN-CONTAINING PROTEIN"/>
    <property type="match status" value="1"/>
</dbReference>
<evidence type="ECO:0000259" key="1">
    <source>
        <dbReference type="Pfam" id="PF06172"/>
    </source>
</evidence>
<dbReference type="Proteomes" id="UP000585681">
    <property type="component" value="Unassembled WGS sequence"/>
</dbReference>
<organism evidence="2 3">
    <name type="scientific">Actibacterium naphthalenivorans</name>
    <dbReference type="NCBI Taxonomy" id="1614693"/>
    <lineage>
        <taxon>Bacteria</taxon>
        <taxon>Pseudomonadati</taxon>
        <taxon>Pseudomonadota</taxon>
        <taxon>Alphaproteobacteria</taxon>
        <taxon>Rhodobacterales</taxon>
        <taxon>Roseobacteraceae</taxon>
        <taxon>Actibacterium</taxon>
    </lineage>
</organism>
<dbReference type="InterPro" id="IPR011051">
    <property type="entry name" value="RmlC_Cupin_sf"/>
</dbReference>
<feature type="domain" description="DUF985" evidence="1">
    <location>
        <begin position="4"/>
        <end position="133"/>
    </location>
</feature>
<proteinExistence type="predicted"/>
<evidence type="ECO:0000313" key="2">
    <source>
        <dbReference type="EMBL" id="MBB4022068.1"/>
    </source>
</evidence>
<sequence>MSAQSIITHLDLRPHPEGGWYRETWAQHCPPGTRPAGTAIYYLLEAGQHSHWHRVDATEIWHHYAGAPLILSLSETAAGPAQDRILGPDLLHGQLPQLIVPPQFWQAARTTGEWTLAGCTVSPGFRFDGFEMAAPEFDIPRA</sequence>
<protein>
    <recommendedName>
        <fullName evidence="1">DUF985 domain-containing protein</fullName>
    </recommendedName>
</protein>